<proteinExistence type="predicted"/>
<accession>A0ABM9T0Y5</accession>
<gene>
    <name evidence="1" type="ORF">THICB1_100350</name>
</gene>
<name>A0ABM9T0Y5_THIA3</name>
<protein>
    <submittedName>
        <fullName evidence="1">Uncharacterized protein</fullName>
    </submittedName>
</protein>
<evidence type="ECO:0000313" key="1">
    <source>
        <dbReference type="EMBL" id="CQR26903.1"/>
    </source>
</evidence>
<comment type="caution">
    <text evidence="1">The sequence shown here is derived from an EMBL/GenBank/DDBJ whole genome shotgun (WGS) entry which is preliminary data.</text>
</comment>
<dbReference type="Proteomes" id="UP000078599">
    <property type="component" value="Unassembled WGS sequence"/>
</dbReference>
<evidence type="ECO:0000313" key="2">
    <source>
        <dbReference type="Proteomes" id="UP000078599"/>
    </source>
</evidence>
<reference evidence="1 2" key="1">
    <citation type="submission" date="2015-03" db="EMBL/GenBank/DDBJ databases">
        <authorList>
            <person name="Regsiter A."/>
            <person name="william w."/>
        </authorList>
    </citation>
    <scope>NUCLEOTIDE SEQUENCE [LARGE SCALE GENOMIC DNA]</scope>
    <source>
        <strain evidence="1 2">CB1</strain>
    </source>
</reference>
<organism evidence="1 2">
    <name type="scientific">Thiomonas arsenitoxydans (strain DSM 22701 / CIP 110005 / 3As)</name>
    <dbReference type="NCBI Taxonomy" id="426114"/>
    <lineage>
        <taxon>Bacteria</taxon>
        <taxon>Pseudomonadati</taxon>
        <taxon>Pseudomonadota</taxon>
        <taxon>Betaproteobacteria</taxon>
        <taxon>Burkholderiales</taxon>
        <taxon>Thiomonas</taxon>
    </lineage>
</organism>
<keyword evidence="2" id="KW-1185">Reference proteome</keyword>
<sequence>MPKDDNFQLLKNIWNRRWEADLKSCYLYAPLIEWKLSIFGHLLYLKRYFPWWYSMNLLR</sequence>
<dbReference type="EMBL" id="CTRI01000002">
    <property type="protein sequence ID" value="CQR26903.1"/>
    <property type="molecule type" value="Genomic_DNA"/>
</dbReference>